<dbReference type="PANTHER" id="PTHR10887:SF495">
    <property type="entry name" value="HELICASE SENATAXIN ISOFORM X1-RELATED"/>
    <property type="match status" value="1"/>
</dbReference>
<accession>A0A421CWZ0</accession>
<reference evidence="2 3" key="1">
    <citation type="submission" date="2018-08" db="EMBL/GenBank/DDBJ databases">
        <title>Draft genome sequences of two Aspergillus turcosus clinical strains isolated from bronchoalveolar lavage fluid: one azole-susceptible and the other azole-resistant.</title>
        <authorList>
            <person name="Parent-Michaud M."/>
            <person name="Dufresne P.J."/>
            <person name="Fournier E."/>
            <person name="Martineau C."/>
            <person name="Moreira S."/>
            <person name="Perkins V."/>
            <person name="De Repentigny L."/>
            <person name="Dufresne S.F."/>
        </authorList>
    </citation>
    <scope>NUCLEOTIDE SEQUENCE [LARGE SCALE GENOMIC DNA]</scope>
    <source>
        <strain evidence="2">HMR AF 1038</strain>
    </source>
</reference>
<dbReference type="AlphaFoldDB" id="A0A421CWZ0"/>
<dbReference type="OrthoDB" id="4526869at2759"/>
<evidence type="ECO:0000259" key="1">
    <source>
        <dbReference type="Pfam" id="PF13087"/>
    </source>
</evidence>
<dbReference type="STRING" id="1245748.A0A421CWZ0"/>
<dbReference type="Gene3D" id="3.40.50.300">
    <property type="entry name" value="P-loop containing nucleotide triphosphate hydrolases"/>
    <property type="match status" value="1"/>
</dbReference>
<comment type="caution">
    <text evidence="2">The sequence shown here is derived from an EMBL/GenBank/DDBJ whole genome shotgun (WGS) entry which is preliminary data.</text>
</comment>
<organism evidence="2 3">
    <name type="scientific">Aspergillus turcosus</name>
    <dbReference type="NCBI Taxonomy" id="1245748"/>
    <lineage>
        <taxon>Eukaryota</taxon>
        <taxon>Fungi</taxon>
        <taxon>Dikarya</taxon>
        <taxon>Ascomycota</taxon>
        <taxon>Pezizomycotina</taxon>
        <taxon>Eurotiomycetes</taxon>
        <taxon>Eurotiomycetidae</taxon>
        <taxon>Eurotiales</taxon>
        <taxon>Aspergillaceae</taxon>
        <taxon>Aspergillus</taxon>
        <taxon>Aspergillus subgen. Fumigati</taxon>
    </lineage>
</organism>
<sequence length="239" mass="26225">MSPLFSEKLLEWIKLKADVEFREGMELIGLDVSNGEMEINPTTYSRSNARNVAVVIELIEYLLTANALDGLSCCILPTYADQKKAYIDALLNLSQKLDIPWKDMVSVFTVDGMQGNQADVIIVDWVITSGEPRDLGFASDNRRANVALTRARACLIVVGNSQIINNNRLDGEESKAKKVPPEVLVHWKYLLDKDLIVTCGLPDNGDDTDDNVVQDGSAFAWDNGSAVAQVDAGAGASYW</sequence>
<dbReference type="CDD" id="cd18808">
    <property type="entry name" value="SF1_C_Upf1"/>
    <property type="match status" value="1"/>
</dbReference>
<dbReference type="Pfam" id="PF13087">
    <property type="entry name" value="AAA_12"/>
    <property type="match status" value="1"/>
</dbReference>
<evidence type="ECO:0000313" key="2">
    <source>
        <dbReference type="EMBL" id="RLL94337.1"/>
    </source>
</evidence>
<feature type="domain" description="DNA2/NAM7 helicase-like C-terminal" evidence="1">
    <location>
        <begin position="26"/>
        <end position="161"/>
    </location>
</feature>
<keyword evidence="3" id="KW-1185">Reference proteome</keyword>
<dbReference type="InterPro" id="IPR027417">
    <property type="entry name" value="P-loop_NTPase"/>
</dbReference>
<dbReference type="PANTHER" id="PTHR10887">
    <property type="entry name" value="DNA2/NAM7 HELICASE FAMILY"/>
    <property type="match status" value="1"/>
</dbReference>
<dbReference type="Proteomes" id="UP000215289">
    <property type="component" value="Unassembled WGS sequence"/>
</dbReference>
<dbReference type="InterPro" id="IPR045055">
    <property type="entry name" value="DNA2/NAM7-like"/>
</dbReference>
<proteinExistence type="predicted"/>
<gene>
    <name evidence="2" type="ORF">CFD26_101079</name>
</gene>
<evidence type="ECO:0000313" key="3">
    <source>
        <dbReference type="Proteomes" id="UP000215289"/>
    </source>
</evidence>
<dbReference type="SUPFAM" id="SSF52540">
    <property type="entry name" value="P-loop containing nucleoside triphosphate hydrolases"/>
    <property type="match status" value="1"/>
</dbReference>
<dbReference type="InterPro" id="IPR047187">
    <property type="entry name" value="SF1_C_Upf1"/>
</dbReference>
<dbReference type="EMBL" id="NIDN02000212">
    <property type="protein sequence ID" value="RLL94337.1"/>
    <property type="molecule type" value="Genomic_DNA"/>
</dbReference>
<dbReference type="InterPro" id="IPR041679">
    <property type="entry name" value="DNA2/NAM7-like_C"/>
</dbReference>
<protein>
    <recommendedName>
        <fullName evidence="1">DNA2/NAM7 helicase-like C-terminal domain-containing protein</fullName>
    </recommendedName>
</protein>
<name>A0A421CWZ0_9EURO</name>